<proteinExistence type="inferred from homology"/>
<dbReference type="SUPFAM" id="SSF110324">
    <property type="entry name" value="Ribosomal L27 protein-like"/>
    <property type="match status" value="1"/>
</dbReference>
<evidence type="ECO:0000313" key="5">
    <source>
        <dbReference type="Proteomes" id="UP000695000"/>
    </source>
</evidence>
<organism evidence="5 6">
    <name type="scientific">Nicrophorus vespilloides</name>
    <name type="common">Boreal carrion beetle</name>
    <dbReference type="NCBI Taxonomy" id="110193"/>
    <lineage>
        <taxon>Eukaryota</taxon>
        <taxon>Metazoa</taxon>
        <taxon>Ecdysozoa</taxon>
        <taxon>Arthropoda</taxon>
        <taxon>Hexapoda</taxon>
        <taxon>Insecta</taxon>
        <taxon>Pterygota</taxon>
        <taxon>Neoptera</taxon>
        <taxon>Endopterygota</taxon>
        <taxon>Coleoptera</taxon>
        <taxon>Polyphaga</taxon>
        <taxon>Staphyliniformia</taxon>
        <taxon>Silphidae</taxon>
        <taxon>Nicrophorinae</taxon>
        <taxon>Nicrophorus</taxon>
    </lineage>
</organism>
<dbReference type="PRINTS" id="PR00063">
    <property type="entry name" value="RIBOSOMALL27"/>
</dbReference>
<sequence length="141" mass="16253">MNFILSSIKQILNPQKIFESVYRNASKKTGGSTKNTSTKTRAKHRGWKRQDGHKVTEGTILVLQRTLRFHPGLNVGMGRNGTLFAMVPGKVVVTCEKANPKWSHTWVDRCHGHRMGTEFYKKYFNVLPEKQHQDFKLIEQI</sequence>
<name>A0ABM1ME02_NICVS</name>
<dbReference type="InterPro" id="IPR001684">
    <property type="entry name" value="Ribosomal_bL27"/>
</dbReference>
<dbReference type="GeneID" id="108559925"/>
<evidence type="ECO:0000256" key="1">
    <source>
        <dbReference type="ARBA" id="ARBA00010797"/>
    </source>
</evidence>
<gene>
    <name evidence="6" type="primary">LOC108559925</name>
</gene>
<evidence type="ECO:0000256" key="2">
    <source>
        <dbReference type="ARBA" id="ARBA00022980"/>
    </source>
</evidence>
<dbReference type="GO" id="GO:0005840">
    <property type="term" value="C:ribosome"/>
    <property type="evidence" value="ECO:0007669"/>
    <property type="project" value="UniProtKB-KW"/>
</dbReference>
<keyword evidence="5" id="KW-1185">Reference proteome</keyword>
<dbReference type="RefSeq" id="XP_017772802.1">
    <property type="nucleotide sequence ID" value="XM_017917313.1"/>
</dbReference>
<evidence type="ECO:0000256" key="3">
    <source>
        <dbReference type="ARBA" id="ARBA00023274"/>
    </source>
</evidence>
<reference evidence="6" key="1">
    <citation type="submission" date="2025-08" db="UniProtKB">
        <authorList>
            <consortium name="RefSeq"/>
        </authorList>
    </citation>
    <scope>IDENTIFICATION</scope>
    <source>
        <tissue evidence="6">Whole Larva</tissue>
    </source>
</reference>
<accession>A0ABM1ME02</accession>
<evidence type="ECO:0000256" key="4">
    <source>
        <dbReference type="SAM" id="MobiDB-lite"/>
    </source>
</evidence>
<feature type="compositionally biased region" description="Low complexity" evidence="4">
    <location>
        <begin position="27"/>
        <end position="39"/>
    </location>
</feature>
<dbReference type="Gene3D" id="2.40.50.100">
    <property type="match status" value="1"/>
</dbReference>
<evidence type="ECO:0000313" key="6">
    <source>
        <dbReference type="RefSeq" id="XP_017772802.1"/>
    </source>
</evidence>
<keyword evidence="3" id="KW-0687">Ribonucleoprotein</keyword>
<feature type="region of interest" description="Disordered" evidence="4">
    <location>
        <begin position="25"/>
        <end position="50"/>
    </location>
</feature>
<dbReference type="Pfam" id="PF01016">
    <property type="entry name" value="Ribosomal_L27"/>
    <property type="match status" value="1"/>
</dbReference>
<protein>
    <submittedName>
        <fullName evidence="6">50S ribosomal protein L27</fullName>
    </submittedName>
</protein>
<dbReference type="PANTHER" id="PTHR15893">
    <property type="entry name" value="RIBOSOMAL PROTEIN L27"/>
    <property type="match status" value="1"/>
</dbReference>
<comment type="similarity">
    <text evidence="1">Belongs to the bacterial ribosomal protein bL27 family.</text>
</comment>
<dbReference type="PANTHER" id="PTHR15893:SF0">
    <property type="entry name" value="LARGE RIBOSOMAL SUBUNIT PROTEIN BL27M"/>
    <property type="match status" value="1"/>
</dbReference>
<dbReference type="Proteomes" id="UP000695000">
    <property type="component" value="Unplaced"/>
</dbReference>
<keyword evidence="2 6" id="KW-0689">Ribosomal protein</keyword>